<sequence>MAPGGTCSWDAVHPHPGPWSSSHQCPVKLPSAVKTTALRAPLPLGPAHQHSASQELRRRPGPCPRWNAAPDCRSAPVSQQTWPPWSRWPTNSEQKRKPHPSCQEPSVRRGEGWDSCVRRGEGWDSCRRARAEQPPPLARLSSELTGTLGLAAVSKRSGTCGLRRADLACRRKERRAAADTSPSTAGKPGHRSCAWAPPRDAPAHVHTDTHTHARNRDRHGESVGPGPFLSRGTLVSPVPQAGQGPLCWLTGFSCWVTACRSSRQRGPRWGGVTAQVGWGHCPSGDGGHCPGGDGVTAQVGRGHCPGGGRGHCPSGDGVTAQVGWDHCPGGAGSLPRRPRRGR</sequence>
<proteinExistence type="predicted"/>
<evidence type="ECO:0000256" key="1">
    <source>
        <dbReference type="SAM" id="MobiDB-lite"/>
    </source>
</evidence>
<reference evidence="3" key="1">
    <citation type="submission" date="2025-08" db="UniProtKB">
        <authorList>
            <consortium name="RefSeq"/>
        </authorList>
    </citation>
    <scope>IDENTIFICATION</scope>
    <source>
        <tissue evidence="3">Spleen</tissue>
    </source>
</reference>
<protein>
    <submittedName>
        <fullName evidence="3">Uncharacterized protein LOC109551515</fullName>
    </submittedName>
</protein>
<accession>A0A6J3RZ25</accession>
<dbReference type="AlphaFoldDB" id="A0A6J3RZ25"/>
<dbReference type="GeneID" id="109551515"/>
<feature type="region of interest" description="Disordered" evidence="1">
    <location>
        <begin position="41"/>
        <end position="114"/>
    </location>
</feature>
<gene>
    <name evidence="3" type="primary">LOC109551515</name>
</gene>
<feature type="compositionally biased region" description="Basic and acidic residues" evidence="1">
    <location>
        <begin position="201"/>
        <end position="211"/>
    </location>
</feature>
<name>A0A6J3RZ25_TURTR</name>
<feature type="region of interest" description="Disordered" evidence="1">
    <location>
        <begin position="171"/>
        <end position="236"/>
    </location>
</feature>
<dbReference type="Proteomes" id="UP000245320">
    <property type="component" value="Chromosome 10"/>
</dbReference>
<organism evidence="2 3">
    <name type="scientific">Tursiops truncatus</name>
    <name type="common">Atlantic bottle-nosed dolphin</name>
    <name type="synonym">Delphinus truncatus</name>
    <dbReference type="NCBI Taxonomy" id="9739"/>
    <lineage>
        <taxon>Eukaryota</taxon>
        <taxon>Metazoa</taxon>
        <taxon>Chordata</taxon>
        <taxon>Craniata</taxon>
        <taxon>Vertebrata</taxon>
        <taxon>Euteleostomi</taxon>
        <taxon>Mammalia</taxon>
        <taxon>Eutheria</taxon>
        <taxon>Laurasiatheria</taxon>
        <taxon>Artiodactyla</taxon>
        <taxon>Whippomorpha</taxon>
        <taxon>Cetacea</taxon>
        <taxon>Odontoceti</taxon>
        <taxon>Delphinidae</taxon>
        <taxon>Tursiops</taxon>
    </lineage>
</organism>
<feature type="compositionally biased region" description="Polar residues" evidence="1">
    <location>
        <begin position="76"/>
        <end position="92"/>
    </location>
</feature>
<keyword evidence="2" id="KW-1185">Reference proteome</keyword>
<dbReference type="InParanoid" id="A0A6J3RZ25"/>
<dbReference type="RefSeq" id="XP_033719529.1">
    <property type="nucleotide sequence ID" value="XM_033863638.1"/>
</dbReference>
<evidence type="ECO:0000313" key="3">
    <source>
        <dbReference type="RefSeq" id="XP_033719529.1"/>
    </source>
</evidence>
<evidence type="ECO:0000313" key="2">
    <source>
        <dbReference type="Proteomes" id="UP000245320"/>
    </source>
</evidence>